<feature type="compositionally biased region" description="Basic and acidic residues" evidence="11">
    <location>
        <begin position="288"/>
        <end position="298"/>
    </location>
</feature>
<evidence type="ECO:0000259" key="12">
    <source>
        <dbReference type="PROSITE" id="PS51141"/>
    </source>
</evidence>
<dbReference type="PROSITE" id="PS51141">
    <property type="entry name" value="ZF_SBP"/>
    <property type="match status" value="1"/>
</dbReference>
<comment type="caution">
    <text evidence="13">The sequence shown here is derived from an EMBL/GenBank/DDBJ whole genome shotgun (WGS) entry which is preliminary data.</text>
</comment>
<dbReference type="Proteomes" id="UP001567538">
    <property type="component" value="Unassembled WGS sequence"/>
</dbReference>
<dbReference type="InterPro" id="IPR036893">
    <property type="entry name" value="SBP_sf"/>
</dbReference>
<evidence type="ECO:0000256" key="6">
    <source>
        <dbReference type="ARBA" id="ARBA00023125"/>
    </source>
</evidence>
<evidence type="ECO:0000313" key="13">
    <source>
        <dbReference type="EMBL" id="KAL1569361.1"/>
    </source>
</evidence>
<evidence type="ECO:0000256" key="8">
    <source>
        <dbReference type="ARBA" id="ARBA00023242"/>
    </source>
</evidence>
<comment type="function">
    <text evidence="9">Probable transcriptional factor. Binds to the promoter of the SQUAMOSA gene.</text>
</comment>
<evidence type="ECO:0000256" key="4">
    <source>
        <dbReference type="ARBA" id="ARBA00022833"/>
    </source>
</evidence>
<evidence type="ECO:0000313" key="14">
    <source>
        <dbReference type="Proteomes" id="UP001567538"/>
    </source>
</evidence>
<proteinExistence type="predicted"/>
<gene>
    <name evidence="13" type="primary">SPL9</name>
    <name evidence="13" type="ORF">AAHA92_00847</name>
</gene>
<evidence type="ECO:0000256" key="9">
    <source>
        <dbReference type="ARBA" id="ARBA00056472"/>
    </source>
</evidence>
<dbReference type="GO" id="GO:0008270">
    <property type="term" value="F:zinc ion binding"/>
    <property type="evidence" value="ECO:0007669"/>
    <property type="project" value="UniProtKB-KW"/>
</dbReference>
<dbReference type="AlphaFoldDB" id="A0ABD1IKY3"/>
<keyword evidence="3 10" id="KW-0863">Zinc-finger</keyword>
<dbReference type="FunFam" id="4.10.1100.10:FF:000001">
    <property type="entry name" value="Squamosa promoter-binding-like protein 14"/>
    <property type="match status" value="1"/>
</dbReference>
<keyword evidence="2" id="KW-0479">Metal-binding</keyword>
<keyword evidence="4" id="KW-0862">Zinc</keyword>
<dbReference type="GO" id="GO:0005634">
    <property type="term" value="C:nucleus"/>
    <property type="evidence" value="ECO:0007669"/>
    <property type="project" value="UniProtKB-SubCell"/>
</dbReference>
<feature type="region of interest" description="Disordered" evidence="11">
    <location>
        <begin position="288"/>
        <end position="329"/>
    </location>
</feature>
<accession>A0ABD1IKY3</accession>
<feature type="domain" description="SBP-type" evidence="12">
    <location>
        <begin position="62"/>
        <end position="139"/>
    </location>
</feature>
<evidence type="ECO:0000256" key="3">
    <source>
        <dbReference type="ARBA" id="ARBA00022771"/>
    </source>
</evidence>
<dbReference type="InterPro" id="IPR044817">
    <property type="entry name" value="SBP-like"/>
</dbReference>
<organism evidence="13 14">
    <name type="scientific">Salvia divinorum</name>
    <name type="common">Maria pastora</name>
    <name type="synonym">Diviner's sage</name>
    <dbReference type="NCBI Taxonomy" id="28513"/>
    <lineage>
        <taxon>Eukaryota</taxon>
        <taxon>Viridiplantae</taxon>
        <taxon>Streptophyta</taxon>
        <taxon>Embryophyta</taxon>
        <taxon>Tracheophyta</taxon>
        <taxon>Spermatophyta</taxon>
        <taxon>Magnoliopsida</taxon>
        <taxon>eudicotyledons</taxon>
        <taxon>Gunneridae</taxon>
        <taxon>Pentapetalae</taxon>
        <taxon>asterids</taxon>
        <taxon>lamiids</taxon>
        <taxon>Lamiales</taxon>
        <taxon>Lamiaceae</taxon>
        <taxon>Nepetoideae</taxon>
        <taxon>Mentheae</taxon>
        <taxon>Salviinae</taxon>
        <taxon>Salvia</taxon>
        <taxon>Salvia subgen. Calosphace</taxon>
    </lineage>
</organism>
<keyword evidence="5" id="KW-0805">Transcription regulation</keyword>
<dbReference type="EMBL" id="JBEAFC010000001">
    <property type="protein sequence ID" value="KAL1569361.1"/>
    <property type="molecule type" value="Genomic_DNA"/>
</dbReference>
<evidence type="ECO:0000256" key="11">
    <source>
        <dbReference type="SAM" id="MobiDB-lite"/>
    </source>
</evidence>
<keyword evidence="14" id="KW-1185">Reference proteome</keyword>
<evidence type="ECO:0000256" key="1">
    <source>
        <dbReference type="ARBA" id="ARBA00004123"/>
    </source>
</evidence>
<dbReference type="PANTHER" id="PTHR31251">
    <property type="entry name" value="SQUAMOSA PROMOTER-BINDING-LIKE PROTEIN 4"/>
    <property type="match status" value="1"/>
</dbReference>
<evidence type="ECO:0000256" key="5">
    <source>
        <dbReference type="ARBA" id="ARBA00023015"/>
    </source>
</evidence>
<dbReference type="Pfam" id="PF03110">
    <property type="entry name" value="SBP"/>
    <property type="match status" value="1"/>
</dbReference>
<reference evidence="13 14" key="1">
    <citation type="submission" date="2024-06" db="EMBL/GenBank/DDBJ databases">
        <title>A chromosome level genome sequence of Diviner's sage (Salvia divinorum).</title>
        <authorList>
            <person name="Ford S.A."/>
            <person name="Ro D.-K."/>
            <person name="Ness R.W."/>
            <person name="Phillips M.A."/>
        </authorList>
    </citation>
    <scope>NUCLEOTIDE SEQUENCE [LARGE SCALE GENOMIC DNA]</scope>
    <source>
        <strain evidence="13">SAF-2024a</strain>
        <tissue evidence="13">Leaf</tissue>
    </source>
</reference>
<keyword evidence="8" id="KW-0539">Nucleus</keyword>
<dbReference type="GO" id="GO:0003677">
    <property type="term" value="F:DNA binding"/>
    <property type="evidence" value="ECO:0007669"/>
    <property type="project" value="UniProtKB-KW"/>
</dbReference>
<evidence type="ECO:0000256" key="10">
    <source>
        <dbReference type="PROSITE-ProRule" id="PRU00470"/>
    </source>
</evidence>
<keyword evidence="7" id="KW-0804">Transcription</keyword>
<comment type="subcellular location">
    <subcellularLocation>
        <location evidence="1">Nucleus</location>
    </subcellularLocation>
</comment>
<dbReference type="SUPFAM" id="SSF103612">
    <property type="entry name" value="SBT domain"/>
    <property type="match status" value="1"/>
</dbReference>
<name>A0ABD1IKY3_SALDI</name>
<protein>
    <submittedName>
        <fullName evidence="13">Squamosa promoter-binding-like protein</fullName>
    </submittedName>
</protein>
<sequence length="341" mass="36857">MEKGSSSSCSSGGGGADFINGLKFGKKIYFESVGSRIGGGGEEEEAAPRSPAKKGRTALVQPPRCQVEGCLVDLSDSKAYYCRHKVCGMHSKSPMVIVAGLEQRFCQQCSRFHQLPEFDQGKRSCRRRLAGHNERRRKPPLGPLLSSRYASLSPSVLTGGLETDLGTYSTFGGRDPWLDTSQQTTSIGNFQLTWHMSSQAASPPSNLLQGSTTRSSYASAEDCFSGISDSTSALSLLSNEPWGSRSQVLDLGVSSFLAANGTAEVDPGAPIGRYPSWDFRGDHSLHEMPPDVGLEHISHSHPTSSPYSMDRGLARPGDGRRHEFEPSSGYDSFGNHMNWSL</sequence>
<evidence type="ECO:0000256" key="2">
    <source>
        <dbReference type="ARBA" id="ARBA00022723"/>
    </source>
</evidence>
<keyword evidence="6" id="KW-0238">DNA-binding</keyword>
<feature type="region of interest" description="Disordered" evidence="11">
    <location>
        <begin position="36"/>
        <end position="58"/>
    </location>
</feature>
<dbReference type="Gene3D" id="4.10.1100.10">
    <property type="entry name" value="Transcription factor, SBP-box domain"/>
    <property type="match status" value="1"/>
</dbReference>
<dbReference type="PANTHER" id="PTHR31251:SF226">
    <property type="entry name" value="SQUAMOSA PROMOTER-BINDING-LIKE PROTEIN 6"/>
    <property type="match status" value="1"/>
</dbReference>
<evidence type="ECO:0000256" key="7">
    <source>
        <dbReference type="ARBA" id="ARBA00023163"/>
    </source>
</evidence>
<dbReference type="InterPro" id="IPR004333">
    <property type="entry name" value="SBP_dom"/>
</dbReference>